<comment type="similarity">
    <text evidence="2">Belongs to the ACC deaminase/D-cysteine desulfhydrase family.</text>
</comment>
<dbReference type="KEGG" id="salm:D0Y50_14960"/>
<comment type="cofactor">
    <cofactor evidence="1">
        <name>pyridoxal 5'-phosphate</name>
        <dbReference type="ChEBI" id="CHEBI:597326"/>
    </cofactor>
</comment>
<dbReference type="Pfam" id="PF00291">
    <property type="entry name" value="PALP"/>
    <property type="match status" value="1"/>
</dbReference>
<dbReference type="InterPro" id="IPR027278">
    <property type="entry name" value="ACCD_DCysDesulf"/>
</dbReference>
<feature type="domain" description="Tryptophan synthase beta chain-like PALP" evidence="6">
    <location>
        <begin position="32"/>
        <end position="302"/>
    </location>
</feature>
<dbReference type="RefSeq" id="WP_117317697.1">
    <property type="nucleotide sequence ID" value="NZ_CP031769.1"/>
</dbReference>
<dbReference type="PIRSF" id="PIRSF006278">
    <property type="entry name" value="ACCD_DCysDesulf"/>
    <property type="match status" value="1"/>
</dbReference>
<dbReference type="GO" id="GO:0019148">
    <property type="term" value="F:D-cysteine desulfhydrase activity"/>
    <property type="evidence" value="ECO:0007669"/>
    <property type="project" value="TreeGrafter"/>
</dbReference>
<reference evidence="7 8" key="1">
    <citation type="submission" date="2018-08" db="EMBL/GenBank/DDBJ databases">
        <title>Salinimonas sediminis sp. nov., a piezophilic bacterium isolated from a deep-sea sediment sample from the New Britain Trench.</title>
        <authorList>
            <person name="Cao J."/>
        </authorList>
    </citation>
    <scope>NUCLEOTIDE SEQUENCE [LARGE SCALE GENOMIC DNA]</scope>
    <source>
        <strain evidence="7 8">N102</strain>
    </source>
</reference>
<dbReference type="OrthoDB" id="9801249at2"/>
<evidence type="ECO:0000256" key="2">
    <source>
        <dbReference type="ARBA" id="ARBA00008639"/>
    </source>
</evidence>
<sequence length="309" mass="33754">MPNQPLRSSVFSFGETCLPSPLQRFQPDWVGAEQVELWIKRDDLIHPIVSGNKWRKLSAVLGSYADRMGALPAHIISFGGGFSNHLHALGFLCHTADIRFTAIVRGHYQHNPTPMLRDLMQWGTDLSYVNKTDYRQRSEAPYLAALQQRYPEALVIPEGGSAQEALTGMSQLVEEIRGGLATFDHIACPVASGATLAGIAAALQGREQALGIAVLKGQKYLETLVENLSPHAPANWHIDHAHCGQGYAKTSPELTQFCSDLQCQYALAVEPVYSGKLFMGIRKKLAAGDFTPGSRIVLVHTGGLQGARR</sequence>
<dbReference type="PANTHER" id="PTHR43780">
    <property type="entry name" value="1-AMINOCYCLOPROPANE-1-CARBOXYLATE DEAMINASE-RELATED"/>
    <property type="match status" value="1"/>
</dbReference>
<gene>
    <name evidence="7" type="ORF">D0Y50_14960</name>
</gene>
<evidence type="ECO:0000259" key="6">
    <source>
        <dbReference type="Pfam" id="PF00291"/>
    </source>
</evidence>
<evidence type="ECO:0000256" key="5">
    <source>
        <dbReference type="PIRSR" id="PIRSR006278-2"/>
    </source>
</evidence>
<evidence type="ECO:0000256" key="3">
    <source>
        <dbReference type="ARBA" id="ARBA00022898"/>
    </source>
</evidence>
<dbReference type="PANTHER" id="PTHR43780:SF2">
    <property type="entry name" value="1-AMINOCYCLOPROPANE-1-CARBOXYLATE DEAMINASE-RELATED"/>
    <property type="match status" value="1"/>
</dbReference>
<dbReference type="AlphaFoldDB" id="A0A346NPT5"/>
<dbReference type="Proteomes" id="UP000262073">
    <property type="component" value="Chromosome"/>
</dbReference>
<keyword evidence="3 5" id="KW-0663">Pyridoxal phosphate</keyword>
<proteinExistence type="inferred from homology"/>
<organism evidence="7 8">
    <name type="scientific">Salinimonas sediminis</name>
    <dbReference type="NCBI Taxonomy" id="2303538"/>
    <lineage>
        <taxon>Bacteria</taxon>
        <taxon>Pseudomonadati</taxon>
        <taxon>Pseudomonadota</taxon>
        <taxon>Gammaproteobacteria</taxon>
        <taxon>Alteromonadales</taxon>
        <taxon>Alteromonadaceae</taxon>
        <taxon>Alteromonas/Salinimonas group</taxon>
        <taxon>Salinimonas</taxon>
    </lineage>
</organism>
<evidence type="ECO:0000313" key="7">
    <source>
        <dbReference type="EMBL" id="AXR07542.1"/>
    </source>
</evidence>
<feature type="modified residue" description="N6-(pyridoxal phosphate)lysine" evidence="5">
    <location>
        <position position="53"/>
    </location>
</feature>
<evidence type="ECO:0000256" key="4">
    <source>
        <dbReference type="PIRSR" id="PIRSR006278-1"/>
    </source>
</evidence>
<accession>A0A346NPT5</accession>
<name>A0A346NPT5_9ALTE</name>
<protein>
    <submittedName>
        <fullName evidence="7">Pyridoxal-phosphate dependent enzyme</fullName>
    </submittedName>
</protein>
<dbReference type="InterPro" id="IPR036052">
    <property type="entry name" value="TrpB-like_PALP_sf"/>
</dbReference>
<evidence type="ECO:0000313" key="8">
    <source>
        <dbReference type="Proteomes" id="UP000262073"/>
    </source>
</evidence>
<dbReference type="Gene3D" id="3.40.50.1100">
    <property type="match status" value="2"/>
</dbReference>
<dbReference type="InterPro" id="IPR001926">
    <property type="entry name" value="TrpB-like_PALP"/>
</dbReference>
<feature type="active site" description="Nucleophile" evidence="4">
    <location>
        <position position="83"/>
    </location>
</feature>
<dbReference type="EMBL" id="CP031769">
    <property type="protein sequence ID" value="AXR07542.1"/>
    <property type="molecule type" value="Genomic_DNA"/>
</dbReference>
<dbReference type="SUPFAM" id="SSF53686">
    <property type="entry name" value="Tryptophan synthase beta subunit-like PLP-dependent enzymes"/>
    <property type="match status" value="1"/>
</dbReference>
<evidence type="ECO:0000256" key="1">
    <source>
        <dbReference type="ARBA" id="ARBA00001933"/>
    </source>
</evidence>
<keyword evidence="8" id="KW-1185">Reference proteome</keyword>